<dbReference type="Proteomes" id="UP000008229">
    <property type="component" value="Chromosome"/>
</dbReference>
<dbReference type="Gene3D" id="2.150.10.10">
    <property type="entry name" value="Serralysin-like metalloprotease, C-terminal"/>
    <property type="match status" value="1"/>
</dbReference>
<dbReference type="PRINTS" id="PR00313">
    <property type="entry name" value="CABNDNGRPT"/>
</dbReference>
<evidence type="ECO:0000313" key="3">
    <source>
        <dbReference type="EMBL" id="ADB51486.1"/>
    </source>
</evidence>
<evidence type="ECO:0000256" key="1">
    <source>
        <dbReference type="SAM" id="MobiDB-lite"/>
    </source>
</evidence>
<dbReference type="EMBL" id="CP001854">
    <property type="protein sequence ID" value="ADB51486.1"/>
    <property type="molecule type" value="Genomic_DNA"/>
</dbReference>
<protein>
    <recommendedName>
        <fullName evidence="5">Hemolysin-type calcium-binding region</fullName>
    </recommendedName>
</protein>
<feature type="compositionally biased region" description="Basic and acidic residues" evidence="1">
    <location>
        <begin position="243"/>
        <end position="256"/>
    </location>
</feature>
<dbReference type="eggNOG" id="COG2931">
    <property type="taxonomic scope" value="Bacteria"/>
</dbReference>
<feature type="chain" id="PRO_5003044155" description="Hemolysin-type calcium-binding region" evidence="2">
    <location>
        <begin position="33"/>
        <end position="405"/>
    </location>
</feature>
<keyword evidence="4" id="KW-1185">Reference proteome</keyword>
<organism evidence="3 4">
    <name type="scientific">Conexibacter woesei (strain DSM 14684 / CCUG 47730 / CIP 108061 / JCM 11494 / NBRC 100937 / ID131577)</name>
    <dbReference type="NCBI Taxonomy" id="469383"/>
    <lineage>
        <taxon>Bacteria</taxon>
        <taxon>Bacillati</taxon>
        <taxon>Actinomycetota</taxon>
        <taxon>Thermoleophilia</taxon>
        <taxon>Solirubrobacterales</taxon>
        <taxon>Conexibacteraceae</taxon>
        <taxon>Conexibacter</taxon>
    </lineage>
</organism>
<feature type="signal peptide" evidence="2">
    <location>
        <begin position="1"/>
        <end position="32"/>
    </location>
</feature>
<evidence type="ECO:0008006" key="5">
    <source>
        <dbReference type="Google" id="ProtNLM"/>
    </source>
</evidence>
<feature type="region of interest" description="Disordered" evidence="1">
    <location>
        <begin position="128"/>
        <end position="182"/>
    </location>
</feature>
<evidence type="ECO:0000256" key="2">
    <source>
        <dbReference type="SAM" id="SignalP"/>
    </source>
</evidence>
<dbReference type="SUPFAM" id="SSF51120">
    <property type="entry name" value="beta-Roll"/>
    <property type="match status" value="1"/>
</dbReference>
<dbReference type="GO" id="GO:0005509">
    <property type="term" value="F:calcium ion binding"/>
    <property type="evidence" value="ECO:0007669"/>
    <property type="project" value="InterPro"/>
</dbReference>
<dbReference type="Pfam" id="PF00353">
    <property type="entry name" value="HemolysinCabind"/>
    <property type="match status" value="2"/>
</dbReference>
<name>D3FCX4_CONWI</name>
<dbReference type="OrthoDB" id="4326387at2"/>
<dbReference type="STRING" id="469383.Cwoe_3067"/>
<dbReference type="InterPro" id="IPR011049">
    <property type="entry name" value="Serralysin-like_metalloprot_C"/>
</dbReference>
<accession>D3FCX4</accession>
<dbReference type="RefSeq" id="WP_012934537.1">
    <property type="nucleotide sequence ID" value="NC_013739.1"/>
</dbReference>
<dbReference type="KEGG" id="cwo:Cwoe_3067"/>
<dbReference type="HOGENOM" id="CLU_679179_0_0_11"/>
<reference evidence="4" key="2">
    <citation type="submission" date="2010-01" db="EMBL/GenBank/DDBJ databases">
        <title>The complete genome of Conexibacter woesei DSM 14684.</title>
        <authorList>
            <consortium name="US DOE Joint Genome Institute (JGI-PGF)"/>
            <person name="Lucas S."/>
            <person name="Copeland A."/>
            <person name="Lapidus A."/>
            <person name="Glavina del Rio T."/>
            <person name="Dalin E."/>
            <person name="Tice H."/>
            <person name="Bruce D."/>
            <person name="Goodwin L."/>
            <person name="Pitluck S."/>
            <person name="Kyrpides N."/>
            <person name="Mavromatis K."/>
            <person name="Ivanova N."/>
            <person name="Mikhailova N."/>
            <person name="Chertkov O."/>
            <person name="Brettin T."/>
            <person name="Detter J.C."/>
            <person name="Han C."/>
            <person name="Larimer F."/>
            <person name="Land M."/>
            <person name="Hauser L."/>
            <person name="Markowitz V."/>
            <person name="Cheng J.-F."/>
            <person name="Hugenholtz P."/>
            <person name="Woyke T."/>
            <person name="Wu D."/>
            <person name="Pukall R."/>
            <person name="Steenblock K."/>
            <person name="Schneider S."/>
            <person name="Klenk H.-P."/>
            <person name="Eisen J.A."/>
        </authorList>
    </citation>
    <scope>NUCLEOTIDE SEQUENCE [LARGE SCALE GENOMIC DNA]</scope>
    <source>
        <strain evidence="4">DSM 14684 / CIP 108061 / JCM 11494 / NBRC 100937 / ID131577</strain>
    </source>
</reference>
<feature type="region of interest" description="Disordered" evidence="1">
    <location>
        <begin position="224"/>
        <end position="261"/>
    </location>
</feature>
<dbReference type="InterPro" id="IPR001343">
    <property type="entry name" value="Hemolysn_Ca-bd"/>
</dbReference>
<keyword evidence="2" id="KW-0732">Signal</keyword>
<sequence precursor="true">MRHRSAVPARSAIAVVAAALAVASSSTTTASAGTVSVEGGVARFVDGSGVDDLIHLGVGSDDSGAAWFFTTDVADPRPVAGAGCQLTLGLGECAFGGAPPASVLVDVAGGNDDVRYTSTVRAPTRVRIAGGPGNDTLRAYETRGELDGGDGDDTLRPDDHYSVSQLPPGPTPGGTVRGGAGTDTVEYDATAERFAISLDGRANDGRGGEGDNVLPDVENVTGGDEGNVISGSDAANVLQGGGGEDRLTGGRGRDTLAGRGGNDTLDALDGAGGDRLDCSDGADVAYADAGDVLAAGTCERVTWAPAVAAGRLRHADGAIPVPLACPATSAAACRGTVLLRSAGRSPATLASGSYAVRRGARASILLTPTRAGRAALRSGRTVAAEAVVRPRGTQPSAGRSVTIRG</sequence>
<evidence type="ECO:0000313" key="4">
    <source>
        <dbReference type="Proteomes" id="UP000008229"/>
    </source>
</evidence>
<dbReference type="AlphaFoldDB" id="D3FCX4"/>
<proteinExistence type="predicted"/>
<reference evidence="3 4" key="1">
    <citation type="journal article" date="2010" name="Stand. Genomic Sci.">
        <title>Complete genome sequence of Conexibacter woesei type strain (ID131577).</title>
        <authorList>
            <person name="Pukall R."/>
            <person name="Lapidus A."/>
            <person name="Glavina Del Rio T."/>
            <person name="Copeland A."/>
            <person name="Tice H."/>
            <person name="Cheng J.-F."/>
            <person name="Lucas S."/>
            <person name="Chen F."/>
            <person name="Nolan M."/>
            <person name="Bruce D."/>
            <person name="Goodwin L."/>
            <person name="Pitluck S."/>
            <person name="Mavromatis K."/>
            <person name="Ivanova N."/>
            <person name="Ovchinnikova G."/>
            <person name="Pati A."/>
            <person name="Chen A."/>
            <person name="Palaniappan K."/>
            <person name="Land M."/>
            <person name="Hauser L."/>
            <person name="Chang Y.-J."/>
            <person name="Jeffries C.D."/>
            <person name="Chain P."/>
            <person name="Meincke L."/>
            <person name="Sims D."/>
            <person name="Brettin T."/>
            <person name="Detter J.C."/>
            <person name="Rohde M."/>
            <person name="Goeker M."/>
            <person name="Bristow J."/>
            <person name="Eisen J.A."/>
            <person name="Markowitz V."/>
            <person name="Kyrpides N.C."/>
            <person name="Klenk H.-P."/>
            <person name="Hugenholtz P."/>
        </authorList>
    </citation>
    <scope>NUCLEOTIDE SEQUENCE [LARGE SCALE GENOMIC DNA]</scope>
    <source>
        <strain evidence="4">DSM 14684 / CIP 108061 / JCM 11494 / NBRC 100937 / ID131577</strain>
    </source>
</reference>
<gene>
    <name evidence="3" type="ordered locus">Cwoe_3067</name>
</gene>